<evidence type="ECO:0000313" key="1">
    <source>
        <dbReference type="EMBL" id="MBE7695828.1"/>
    </source>
</evidence>
<reference evidence="1 2" key="1">
    <citation type="journal article" date="2020" name="Int. J. Syst. Evol. Microbiol.">
        <title>Tenacibaculum piscium sp. nov., isolated from skin ulcers of sea-farmed fish, and description of Tenacibaculum finnmarkense sp. nov. with subdivision into genomovars finnmarkense and ulcerans.</title>
        <authorList>
            <person name="Olsen A.B."/>
            <person name="Spilsberg B."/>
            <person name="Nilsen H.K."/>
            <person name="Lagesen K."/>
            <person name="Gulla S."/>
            <person name="Avendano-Herrera R."/>
            <person name="Irgang R."/>
            <person name="Duchaud E."/>
            <person name="Colquhoun D.J."/>
        </authorList>
    </citation>
    <scope>NUCLEOTIDE SEQUENCE [LARGE SCALE GENOMIC DNA]</scope>
    <source>
        <strain evidence="1 2">TNO037</strain>
    </source>
</reference>
<dbReference type="AlphaFoldDB" id="A0AAP1WGY0"/>
<dbReference type="RefSeq" id="WP_101955721.1">
    <property type="nucleotide sequence ID" value="NZ_JAJHTL010000017.1"/>
</dbReference>
<accession>A0AAP1WGY0</accession>
<comment type="caution">
    <text evidence="1">The sequence shown here is derived from an EMBL/GenBank/DDBJ whole genome shotgun (WGS) entry which is preliminary data.</text>
</comment>
<dbReference type="EMBL" id="WXXV01000015">
    <property type="protein sequence ID" value="MBE7695828.1"/>
    <property type="molecule type" value="Genomic_DNA"/>
</dbReference>
<organism evidence="1 2">
    <name type="scientific">Tenacibaculum finnmarkense genomovar finnmarkense</name>
    <dbReference type="NCBI Taxonomy" id="1458503"/>
    <lineage>
        <taxon>Bacteria</taxon>
        <taxon>Pseudomonadati</taxon>
        <taxon>Bacteroidota</taxon>
        <taxon>Flavobacteriia</taxon>
        <taxon>Flavobacteriales</taxon>
        <taxon>Flavobacteriaceae</taxon>
        <taxon>Tenacibaculum</taxon>
        <taxon>Tenacibaculum finnmarkense</taxon>
    </lineage>
</organism>
<dbReference type="Proteomes" id="UP000806077">
    <property type="component" value="Unassembled WGS sequence"/>
</dbReference>
<proteinExistence type="predicted"/>
<name>A0AAP1WGY0_9FLAO</name>
<sequence length="113" mass="13544">MNIVLDKYFLPEGIFNYFDIISDKIENDQVHFYLEERNMLPKEYESEIAQSKGFLPEITVEDFPLRGKCVLFHIKRRRWTLLSRQKIIKRDWNLIAKGTRITNEFADFLKGIS</sequence>
<keyword evidence="2" id="KW-1185">Reference proteome</keyword>
<evidence type="ECO:0000313" key="2">
    <source>
        <dbReference type="Proteomes" id="UP000806077"/>
    </source>
</evidence>
<gene>
    <name evidence="1" type="ORF">F7645_10400</name>
</gene>
<protein>
    <submittedName>
        <fullName evidence="1">Transposase</fullName>
    </submittedName>
</protein>